<dbReference type="Gene3D" id="6.10.340.10">
    <property type="match status" value="1"/>
</dbReference>
<dbReference type="Pfam" id="PF06580">
    <property type="entry name" value="His_kinase"/>
    <property type="match status" value="1"/>
</dbReference>
<dbReference type="HOGENOM" id="CLU_020473_6_1_9"/>
<reference evidence="3 4" key="1">
    <citation type="submission" date="2011-08" db="EMBL/GenBank/DDBJ databases">
        <title>The Genome Sequence of Clostridium hathewayi WAL-18680.</title>
        <authorList>
            <consortium name="The Broad Institute Genome Sequencing Platform"/>
            <person name="Earl A."/>
            <person name="Ward D."/>
            <person name="Feldgarden M."/>
            <person name="Gevers D."/>
            <person name="Finegold S.M."/>
            <person name="Summanen P.H."/>
            <person name="Molitoris D.R."/>
            <person name="Song M."/>
            <person name="Daigneault M."/>
            <person name="Allen-Vercoe E."/>
            <person name="Young S.K."/>
            <person name="Zeng Q."/>
            <person name="Gargeya S."/>
            <person name="Fitzgerald M."/>
            <person name="Haas B."/>
            <person name="Abouelleil A."/>
            <person name="Alvarado L."/>
            <person name="Arachchi H.M."/>
            <person name="Berlin A."/>
            <person name="Brown A."/>
            <person name="Chapman S.B."/>
            <person name="Chen Z."/>
            <person name="Dunbar C."/>
            <person name="Freedman E."/>
            <person name="Gearin G."/>
            <person name="Gellesch M."/>
            <person name="Goldberg J."/>
            <person name="Griggs A."/>
            <person name="Gujja S."/>
            <person name="Heiman D."/>
            <person name="Howarth C."/>
            <person name="Larson L."/>
            <person name="Lui A."/>
            <person name="MacDonald P.J.P."/>
            <person name="Montmayeur A."/>
            <person name="Murphy C."/>
            <person name="Neiman D."/>
            <person name="Pearson M."/>
            <person name="Priest M."/>
            <person name="Roberts A."/>
            <person name="Saif S."/>
            <person name="Shea T."/>
            <person name="Shenoy N."/>
            <person name="Sisk P."/>
            <person name="Stolte C."/>
            <person name="Sykes S."/>
            <person name="Wortman J."/>
            <person name="Nusbaum C."/>
            <person name="Birren B."/>
        </authorList>
    </citation>
    <scope>NUCLEOTIDE SEQUENCE [LARGE SCALE GENOMIC DNA]</scope>
    <source>
        <strain evidence="3 4">WAL-18680</strain>
    </source>
</reference>
<dbReference type="Proteomes" id="UP000005384">
    <property type="component" value="Unassembled WGS sequence"/>
</dbReference>
<evidence type="ECO:0000259" key="2">
    <source>
        <dbReference type="Pfam" id="PF06580"/>
    </source>
</evidence>
<dbReference type="OrthoDB" id="9809348at2"/>
<dbReference type="GO" id="GO:0000155">
    <property type="term" value="F:phosphorelay sensor kinase activity"/>
    <property type="evidence" value="ECO:0007669"/>
    <property type="project" value="InterPro"/>
</dbReference>
<keyword evidence="1" id="KW-0472">Membrane</keyword>
<keyword evidence="4" id="KW-1185">Reference proteome</keyword>
<dbReference type="InterPro" id="IPR050640">
    <property type="entry name" value="Bact_2-comp_sensor_kinase"/>
</dbReference>
<evidence type="ECO:0000313" key="4">
    <source>
        <dbReference type="Proteomes" id="UP000005384"/>
    </source>
</evidence>
<evidence type="ECO:0000256" key="1">
    <source>
        <dbReference type="SAM" id="Phobius"/>
    </source>
</evidence>
<dbReference type="RefSeq" id="WP_006782561.1">
    <property type="nucleotide sequence ID" value="NZ_CP040506.1"/>
</dbReference>
<dbReference type="PANTHER" id="PTHR34220">
    <property type="entry name" value="SENSOR HISTIDINE KINASE YPDA"/>
    <property type="match status" value="1"/>
</dbReference>
<feature type="domain" description="Signal transduction histidine kinase internal region" evidence="2">
    <location>
        <begin position="382"/>
        <end position="461"/>
    </location>
</feature>
<proteinExistence type="predicted"/>
<keyword evidence="1" id="KW-0812">Transmembrane</keyword>
<protein>
    <recommendedName>
        <fullName evidence="2">Signal transduction histidine kinase internal region domain-containing protein</fullName>
    </recommendedName>
</protein>
<organism evidence="3 4">
    <name type="scientific">Hungatella hathewayi WAL-18680</name>
    <dbReference type="NCBI Taxonomy" id="742737"/>
    <lineage>
        <taxon>Bacteria</taxon>
        <taxon>Bacillati</taxon>
        <taxon>Bacillota</taxon>
        <taxon>Clostridia</taxon>
        <taxon>Lachnospirales</taxon>
        <taxon>Lachnospiraceae</taxon>
        <taxon>Hungatella</taxon>
    </lineage>
</organism>
<gene>
    <name evidence="3" type="ORF">HMPREF9473_04573</name>
</gene>
<evidence type="ECO:0000313" key="3">
    <source>
        <dbReference type="EMBL" id="EHI57464.1"/>
    </source>
</evidence>
<comment type="caution">
    <text evidence="3">The sequence shown here is derived from an EMBL/GenBank/DDBJ whole genome shotgun (WGS) entry which is preliminary data.</text>
</comment>
<dbReference type="EMBL" id="ADLN01000120">
    <property type="protein sequence ID" value="EHI57464.1"/>
    <property type="molecule type" value="Genomic_DNA"/>
</dbReference>
<keyword evidence="1" id="KW-1133">Transmembrane helix</keyword>
<dbReference type="PATRIC" id="fig|742737.3.peg.4560"/>
<sequence length="589" mass="67328">MTKLLKKIPARSSLEKKLVLIVSIIIITVISTFSLLSFQIVKRRYEAMLYRSMAASSALITHELVNNLNNMTLLSDVLRADPTIQKHLNLIYNSGDFRTEKSYDNLYLTQQTYFQRYKKSYLAYSAIINREFTSYTYGFGYTKLSDNMISEIQEAAREGKGGPVWFSKYAGEDYLFLVRQIKKIENLDLADIGTLAIAVDMDALLEEITRESSSFQRIDWIFYKDNQLIYSSPELESLQLESLPSLPNPYGPVTLNGKRYFVLSGHLPALGWSYFQLTPYDEIAESQKALLQSYSIIFLISILLTIFLIHFSIRRITADIGVLFRKMQYFRGDNADTITEPYDYTGRTDEIGLLHQYFDSMAKEIETLINNDYKLKIEMKNMQLKSLEAQINPHFLYNTLESINWRAKAAGNVEISQMAESLGTLLRSTLSNKESLVPLKEELALVQCYLTIQKIRYEERLIYSFHIDDSLLSLPIPPLSIQPLAENAIKYGLEEMLDECHVYISAKRTPENQLLIEVKNNGSAFEDNLLEKLQASEREAQGLGIGLININQRIRLLFGQEYGVFLSNENDFAIAAMLIPINSEGGSSC</sequence>
<dbReference type="Gene3D" id="3.30.565.10">
    <property type="entry name" value="Histidine kinase-like ATPase, C-terminal domain"/>
    <property type="match status" value="1"/>
</dbReference>
<dbReference type="InterPro" id="IPR010559">
    <property type="entry name" value="Sig_transdc_His_kin_internal"/>
</dbReference>
<name>G5IM45_9FIRM</name>
<dbReference type="PANTHER" id="PTHR34220:SF7">
    <property type="entry name" value="SENSOR HISTIDINE KINASE YPDA"/>
    <property type="match status" value="1"/>
</dbReference>
<feature type="transmembrane region" description="Helical" evidence="1">
    <location>
        <begin position="294"/>
        <end position="313"/>
    </location>
</feature>
<accession>G5IM45</accession>
<feature type="transmembrane region" description="Helical" evidence="1">
    <location>
        <begin position="20"/>
        <end position="41"/>
    </location>
</feature>
<dbReference type="AlphaFoldDB" id="G5IM45"/>
<dbReference type="SUPFAM" id="SSF55874">
    <property type="entry name" value="ATPase domain of HSP90 chaperone/DNA topoisomerase II/histidine kinase"/>
    <property type="match status" value="1"/>
</dbReference>
<dbReference type="InterPro" id="IPR036890">
    <property type="entry name" value="HATPase_C_sf"/>
</dbReference>
<dbReference type="GO" id="GO:0016020">
    <property type="term" value="C:membrane"/>
    <property type="evidence" value="ECO:0007669"/>
    <property type="project" value="InterPro"/>
</dbReference>